<protein>
    <submittedName>
        <fullName evidence="3">Mannosylfructose-phosphate synthase</fullName>
        <ecNumber evidence="3">2.4.1.246</ecNumber>
    </submittedName>
</protein>
<dbReference type="PANTHER" id="PTHR46401">
    <property type="entry name" value="GLYCOSYLTRANSFERASE WBBK-RELATED"/>
    <property type="match status" value="1"/>
</dbReference>
<dbReference type="OrthoDB" id="9797829at2"/>
<accession>A0A1V4SYG9</accession>
<dbReference type="GO" id="GO:0009103">
    <property type="term" value="P:lipopolysaccharide biosynthetic process"/>
    <property type="evidence" value="ECO:0007669"/>
    <property type="project" value="TreeGrafter"/>
</dbReference>
<dbReference type="GO" id="GO:0103011">
    <property type="term" value="F:mannosylfructose-phosphate synthase activity"/>
    <property type="evidence" value="ECO:0007669"/>
    <property type="project" value="UniProtKB-EC"/>
</dbReference>
<dbReference type="InterPro" id="IPR001296">
    <property type="entry name" value="Glyco_trans_1"/>
</dbReference>
<dbReference type="Proteomes" id="UP000191448">
    <property type="component" value="Unassembled WGS sequence"/>
</dbReference>
<dbReference type="PANTHER" id="PTHR46401:SF2">
    <property type="entry name" value="GLYCOSYLTRANSFERASE WBBK-RELATED"/>
    <property type="match status" value="1"/>
</dbReference>
<dbReference type="EC" id="2.4.1.246" evidence="3"/>
<comment type="caution">
    <text evidence="3">The sequence shown here is derived from an EMBL/GenBank/DDBJ whole genome shotgun (WGS) entry which is preliminary data.</text>
</comment>
<sequence>MKIAIDSRSVNLHSGTGIGTYTENVISEMININKDDNFTLIWTGEIAEKFKKDKVDFLYSSGRHGRFFENIYIPNNLNDRSIDLYHIPQNGIGFPFEQNINTIVTIHDLIPYTMPETVGTGYLNRFLKDMPRIIEQSKGILTVSEFSKRDILRFFKGYPEDKIFVTPLATNSAYKPLDKKLCRKKICDKYNFNTPYILYIGGFSSRKNVRALIDSFIEIENNLSKEYKLLIVGPLKDEGEELFNYVKNKDKLSSIIFSGFVDNDLLPILYNGADLFVYPSFYEGFGLPPLEAMSCMTPVITSNVTSIPEVTGDSALLINPNSKDELSNAIFKVLEDENLKNSLIKKGYEKSLQFSWRQTAKLTLQAYKSIYDYL</sequence>
<evidence type="ECO:0000256" key="1">
    <source>
        <dbReference type="ARBA" id="ARBA00022679"/>
    </source>
</evidence>
<organism evidence="3 4">
    <name type="scientific">Clostridium thermobutyricum DSM 4928</name>
    <dbReference type="NCBI Taxonomy" id="1121339"/>
    <lineage>
        <taxon>Bacteria</taxon>
        <taxon>Bacillati</taxon>
        <taxon>Bacillota</taxon>
        <taxon>Clostridia</taxon>
        <taxon>Eubacteriales</taxon>
        <taxon>Clostridiaceae</taxon>
        <taxon>Clostridium</taxon>
    </lineage>
</organism>
<dbReference type="Gene3D" id="3.40.50.2000">
    <property type="entry name" value="Glycogen Phosphorylase B"/>
    <property type="match status" value="2"/>
</dbReference>
<evidence type="ECO:0000259" key="2">
    <source>
        <dbReference type="Pfam" id="PF00534"/>
    </source>
</evidence>
<name>A0A1V4SYG9_9CLOT</name>
<dbReference type="AlphaFoldDB" id="A0A1V4SYG9"/>
<keyword evidence="3" id="KW-0328">Glycosyltransferase</keyword>
<evidence type="ECO:0000313" key="4">
    <source>
        <dbReference type="Proteomes" id="UP000191448"/>
    </source>
</evidence>
<reference evidence="3 4" key="1">
    <citation type="submission" date="2016-02" db="EMBL/GenBank/DDBJ databases">
        <title>Genome sequence of Clostridium thermobutyricum DSM 4928.</title>
        <authorList>
            <person name="Poehlein A."/>
            <person name="Daniel R."/>
        </authorList>
    </citation>
    <scope>NUCLEOTIDE SEQUENCE [LARGE SCALE GENOMIC DNA]</scope>
    <source>
        <strain evidence="3 4">DSM 4928</strain>
    </source>
</reference>
<dbReference type="CDD" id="cd03809">
    <property type="entry name" value="GT4_MtfB-like"/>
    <property type="match status" value="1"/>
</dbReference>
<dbReference type="FunFam" id="3.40.50.2000:FF:000119">
    <property type="entry name" value="Glycosyl transferase group 1"/>
    <property type="match status" value="1"/>
</dbReference>
<proteinExistence type="predicted"/>
<dbReference type="RefSeq" id="WP_080022074.1">
    <property type="nucleotide sequence ID" value="NZ_LTAY01000026.1"/>
</dbReference>
<evidence type="ECO:0000313" key="3">
    <source>
        <dbReference type="EMBL" id="OPX49014.1"/>
    </source>
</evidence>
<dbReference type="SUPFAM" id="SSF53756">
    <property type="entry name" value="UDP-Glycosyltransferase/glycogen phosphorylase"/>
    <property type="match status" value="1"/>
</dbReference>
<feature type="domain" description="Glycosyl transferase family 1" evidence="2">
    <location>
        <begin position="193"/>
        <end position="349"/>
    </location>
</feature>
<dbReference type="EMBL" id="LTAY01000026">
    <property type="protein sequence ID" value="OPX49014.1"/>
    <property type="molecule type" value="Genomic_DNA"/>
</dbReference>
<dbReference type="Pfam" id="PF00534">
    <property type="entry name" value="Glycos_transf_1"/>
    <property type="match status" value="1"/>
</dbReference>
<keyword evidence="1 3" id="KW-0808">Transferase</keyword>
<gene>
    <name evidence="3" type="primary">mfpsA</name>
    <name evidence="3" type="ORF">CLTHE_07610</name>
</gene>